<gene>
    <name evidence="1" type="ORF">FSC10_04605</name>
</gene>
<evidence type="ECO:0000313" key="1">
    <source>
        <dbReference type="EMBL" id="QIC66680.1"/>
    </source>
</evidence>
<dbReference type="AlphaFoldDB" id="A0AAE6WT94"/>
<evidence type="ECO:0000313" key="2">
    <source>
        <dbReference type="Proteomes" id="UP000503505"/>
    </source>
</evidence>
<proteinExistence type="predicted"/>
<reference evidence="1 2" key="1">
    <citation type="submission" date="2019-09" db="EMBL/GenBank/DDBJ databases">
        <title>Non-baumannii Acinetobacter spp. carrying blaNDM-1 isolated in China.</title>
        <authorList>
            <person name="Cui C."/>
            <person name="Chen C."/>
            <person name="Sun J."/>
            <person name="Liu Y."/>
        </authorList>
    </citation>
    <scope>NUCLEOTIDE SEQUENCE [LARGE SCALE GENOMIC DNA]</scope>
    <source>
        <strain evidence="1 2">HZE23-1</strain>
    </source>
</reference>
<dbReference type="Proteomes" id="UP000503505">
    <property type="component" value="Chromosome"/>
</dbReference>
<organism evidence="1 2">
    <name type="scientific">Acinetobacter schindleri</name>
    <dbReference type="NCBI Taxonomy" id="108981"/>
    <lineage>
        <taxon>Bacteria</taxon>
        <taxon>Pseudomonadati</taxon>
        <taxon>Pseudomonadota</taxon>
        <taxon>Gammaproteobacteria</taxon>
        <taxon>Moraxellales</taxon>
        <taxon>Moraxellaceae</taxon>
        <taxon>Acinetobacter</taxon>
    </lineage>
</organism>
<dbReference type="EMBL" id="CP044463">
    <property type="protein sequence ID" value="QIC66680.1"/>
    <property type="molecule type" value="Genomic_DNA"/>
</dbReference>
<sequence length="173" mass="19809">MRLKMAKIQQKTKSSILIKRALRRPFLQTLLEMTMMKTKLMSLAGLALLAGCSTNEQVADPSTAQAQAAEIAYNDLRDGKYEEFLSYLDPKLQQYFQENQKTMKKFSHSIPEGGYKSKTLMVKTFVEKSGQPSEYKVSYEIAYPNNLVQYDVSFDKPNGSSKIQNFYIRVYGE</sequence>
<protein>
    <submittedName>
        <fullName evidence="1">DUF3887 domain-containing protein</fullName>
    </submittedName>
</protein>
<accession>A0AAE6WT94</accession>
<name>A0AAE6WT94_9GAMM</name>